<evidence type="ECO:0000313" key="1">
    <source>
        <dbReference type="EMBL" id="QWB29760.1"/>
    </source>
</evidence>
<dbReference type="GeneID" id="88812879"/>
<reference evidence="1 2" key="1">
    <citation type="submission" date="2021-05" db="EMBL/GenBank/DDBJ databases">
        <title>Biocontrol using Exiguobacterium acetylicum SI17 against litchi downy blight caused by Peronophythora litchii.</title>
        <authorList>
            <person name="Zheng L."/>
        </authorList>
    </citation>
    <scope>NUCLEOTIDE SEQUENCE [LARGE SCALE GENOMIC DNA]</scope>
    <source>
        <strain evidence="1 2">SI17</strain>
    </source>
</reference>
<dbReference type="EMBL" id="CP075897">
    <property type="protein sequence ID" value="QWB29760.1"/>
    <property type="molecule type" value="Genomic_DNA"/>
</dbReference>
<accession>A0ABX8G9F2</accession>
<organism evidence="1 2">
    <name type="scientific">Exiguobacterium acetylicum</name>
    <name type="common">Brevibacterium acetylicum</name>
    <dbReference type="NCBI Taxonomy" id="41170"/>
    <lineage>
        <taxon>Bacteria</taxon>
        <taxon>Bacillati</taxon>
        <taxon>Bacillota</taxon>
        <taxon>Bacilli</taxon>
        <taxon>Bacillales</taxon>
        <taxon>Bacillales Family XII. Incertae Sedis</taxon>
        <taxon>Exiguobacterium</taxon>
    </lineage>
</organism>
<gene>
    <name evidence="1" type="ORF">KKI46_14375</name>
</gene>
<proteinExistence type="predicted"/>
<sequence length="136" mass="16002">MVIDYFAVLPSGKKGALEPHCLTQGTWYQRVNEELFRAIHYGAGIIQIRDKGAELRIPIEFGFGYVLQYLRQFTEAERQDGRKRHILQRQLDWIGRGLPIELKRRGAKIEMWADDVHRLHRESFLRAIEKADHFIS</sequence>
<evidence type="ECO:0000313" key="2">
    <source>
        <dbReference type="Proteomes" id="UP000679498"/>
    </source>
</evidence>
<dbReference type="Proteomes" id="UP000679498">
    <property type="component" value="Chromosome"/>
</dbReference>
<protein>
    <submittedName>
        <fullName evidence="1">Uncharacterized protein</fullName>
    </submittedName>
</protein>
<dbReference type="RefSeq" id="WP_214813307.1">
    <property type="nucleotide sequence ID" value="NZ_CP075897.1"/>
</dbReference>
<keyword evidence="2" id="KW-1185">Reference proteome</keyword>
<name>A0ABX8G9F2_EXIAC</name>